<dbReference type="Proteomes" id="UP000757435">
    <property type="component" value="Unassembled WGS sequence"/>
</dbReference>
<comment type="caution">
    <text evidence="1">The sequence shown here is derived from an EMBL/GenBank/DDBJ whole genome shotgun (WGS) entry which is preliminary data.</text>
</comment>
<dbReference type="EMBL" id="JAHHHD010000008">
    <property type="protein sequence ID" value="MBW4658899.1"/>
    <property type="molecule type" value="Genomic_DNA"/>
</dbReference>
<evidence type="ECO:0000313" key="1">
    <source>
        <dbReference type="EMBL" id="MBW4658899.1"/>
    </source>
</evidence>
<proteinExistence type="predicted"/>
<accession>A0A951QBM0</accession>
<organism evidence="1 2">
    <name type="scientific">Drouetiella hepatica Uher 2000/2452</name>
    <dbReference type="NCBI Taxonomy" id="904376"/>
    <lineage>
        <taxon>Bacteria</taxon>
        <taxon>Bacillati</taxon>
        <taxon>Cyanobacteriota</taxon>
        <taxon>Cyanophyceae</taxon>
        <taxon>Oculatellales</taxon>
        <taxon>Oculatellaceae</taxon>
        <taxon>Drouetiella</taxon>
    </lineage>
</organism>
<dbReference type="InterPro" id="IPR018673">
    <property type="entry name" value="DUF2141"/>
</dbReference>
<evidence type="ECO:0000313" key="2">
    <source>
        <dbReference type="Proteomes" id="UP000757435"/>
    </source>
</evidence>
<dbReference type="Pfam" id="PF09912">
    <property type="entry name" value="DUF2141"/>
    <property type="match status" value="1"/>
</dbReference>
<dbReference type="AlphaFoldDB" id="A0A951QBM0"/>
<gene>
    <name evidence="1" type="ORF">KME15_09505</name>
</gene>
<name>A0A951QBM0_9CYAN</name>
<reference evidence="1" key="1">
    <citation type="submission" date="2021-05" db="EMBL/GenBank/DDBJ databases">
        <authorList>
            <person name="Pietrasiak N."/>
            <person name="Ward R."/>
            <person name="Stajich J.E."/>
            <person name="Kurbessoian T."/>
        </authorList>
    </citation>
    <scope>NUCLEOTIDE SEQUENCE</scope>
    <source>
        <strain evidence="1">UHER 2000/2452</strain>
    </source>
</reference>
<sequence length="137" mass="14695">MSEPASILGSVRVGTLTLELVGLRNLRGVVNLGLFDSPEGFPNVAAQAVRSGCFEVSASPLILTFPDLPFGRYAATVHHDENQDGILNVNSLGIPKEGIGFSSDPKIWLGAPPFHKAAFDFTPESRSLTITMKYLLP</sequence>
<reference evidence="1" key="2">
    <citation type="journal article" date="2022" name="Microbiol. Resour. Announc.">
        <title>Metagenome Sequencing to Explore Phylogenomics of Terrestrial Cyanobacteria.</title>
        <authorList>
            <person name="Ward R.D."/>
            <person name="Stajich J.E."/>
            <person name="Johansen J.R."/>
            <person name="Huntemann M."/>
            <person name="Clum A."/>
            <person name="Foster B."/>
            <person name="Foster B."/>
            <person name="Roux S."/>
            <person name="Palaniappan K."/>
            <person name="Varghese N."/>
            <person name="Mukherjee S."/>
            <person name="Reddy T.B.K."/>
            <person name="Daum C."/>
            <person name="Copeland A."/>
            <person name="Chen I.A."/>
            <person name="Ivanova N.N."/>
            <person name="Kyrpides N.C."/>
            <person name="Shapiro N."/>
            <person name="Eloe-Fadrosh E.A."/>
            <person name="Pietrasiak N."/>
        </authorList>
    </citation>
    <scope>NUCLEOTIDE SEQUENCE</scope>
    <source>
        <strain evidence="1">UHER 2000/2452</strain>
    </source>
</reference>
<protein>
    <submittedName>
        <fullName evidence="1">DUF2141 domain-containing protein</fullName>
    </submittedName>
</protein>